<dbReference type="PANTHER" id="PTHR24184:SF11">
    <property type="entry name" value="ANKYRIN REPEAT AND SOCS BOX CONTAINING 3"/>
    <property type="match status" value="1"/>
</dbReference>
<proteinExistence type="predicted"/>
<dbReference type="SMART" id="SM00248">
    <property type="entry name" value="ANK"/>
    <property type="match status" value="12"/>
</dbReference>
<accession>A0A132NND8</accession>
<protein>
    <submittedName>
        <fullName evidence="1">Protein 21.1</fullName>
    </submittedName>
</protein>
<dbReference type="EMBL" id="JXTI01000171">
    <property type="protein sequence ID" value="KWX11605.1"/>
    <property type="molecule type" value="Genomic_DNA"/>
</dbReference>
<comment type="caution">
    <text evidence="1">The sequence shown here is derived from an EMBL/GenBank/DDBJ whole genome shotgun (WGS) entry which is preliminary data.</text>
</comment>
<evidence type="ECO:0000313" key="2">
    <source>
        <dbReference type="Proteomes" id="UP000070089"/>
    </source>
</evidence>
<evidence type="ECO:0000313" key="1">
    <source>
        <dbReference type="EMBL" id="KWX11605.1"/>
    </source>
</evidence>
<dbReference type="Pfam" id="PF12796">
    <property type="entry name" value="Ank_2"/>
    <property type="match status" value="4"/>
</dbReference>
<dbReference type="PANTHER" id="PTHR24184">
    <property type="entry name" value="SI:CH211-189E2.2"/>
    <property type="match status" value="1"/>
</dbReference>
<dbReference type="SUPFAM" id="SSF48403">
    <property type="entry name" value="Ankyrin repeat"/>
    <property type="match status" value="3"/>
</dbReference>
<dbReference type="AlphaFoldDB" id="A0A132NND8"/>
<dbReference type="Proteomes" id="UP000070089">
    <property type="component" value="Unassembled WGS sequence"/>
</dbReference>
<name>A0A132NND8_GIAIN</name>
<dbReference type="Gene3D" id="1.25.40.20">
    <property type="entry name" value="Ankyrin repeat-containing domain"/>
    <property type="match status" value="5"/>
</dbReference>
<reference evidence="1 2" key="1">
    <citation type="journal article" date="2015" name="Mol. Biochem. Parasitol.">
        <title>Identification of polymorphic genes for use in assemblage B genotyping assays through comparative genomics of multiple assemblage B Giardia duodenalis isolates.</title>
        <authorList>
            <person name="Wielinga C."/>
            <person name="Thompson R.C."/>
            <person name="Monis P."/>
            <person name="Ryan U."/>
        </authorList>
    </citation>
    <scope>NUCLEOTIDE SEQUENCE [LARGE SCALE GENOMIC DNA]</scope>
    <source>
        <strain evidence="1 2">BAH15c1</strain>
    </source>
</reference>
<dbReference type="Gene3D" id="1.10.510.10">
    <property type="entry name" value="Transferase(Phosphotransferase) domain 1"/>
    <property type="match status" value="1"/>
</dbReference>
<gene>
    <name evidence="1" type="ORF">QR46_4445</name>
</gene>
<organism evidence="1 2">
    <name type="scientific">Giardia duodenalis assemblage B</name>
    <dbReference type="NCBI Taxonomy" id="1394984"/>
    <lineage>
        <taxon>Eukaryota</taxon>
        <taxon>Metamonada</taxon>
        <taxon>Diplomonadida</taxon>
        <taxon>Hexamitidae</taxon>
        <taxon>Giardiinae</taxon>
        <taxon>Giardia</taxon>
    </lineage>
</organism>
<sequence length="1087" mass="121369">MFTIIICNLKCIAISNANRMHEFCLESTHEVLGCTPSDEQTFTLGVLAVRKADERLVMLRILDFRQLSQARRTVMAARVKANLRYPGYRIAQIYSIQEYSDKSIILVELYLSTNKTFECLLSDDVISINRAFKLISELIYGTSEVLDYYLQRNIALTPAILHNAILLPDMLFVSHDDTIVFPHPCITTTDAELGISNRLLKPEHWKRYAPPEVLLMSDTSMDLTIHVLEKSLVWSIGMLASDLYDCVNESDRRVSHLRSMHCDNHNTTIYTPVYVPLAIQTLIDMCLVEDAAARADCHTLIMNLESMQDVLDAPPDHSFESPVTYVNSSLISDEEGFLLLPEAYLYTEGPKLNPESTTVCKALDIYDVLDVCGCSDSLSDDYWEVKNETKMRRQSICCSKTLRSDASYINDTTIKNGHQRSKSEFWSKHSINSALERYIQAASAGYADIVAIYITRCSRQQDKDGITALIAATKAGRHECVSLLTQYEAGLQDAHGLSALMHAVIRNDVKSIQILRVLESRLVDNRGRTALMHAVEHDHYAVLYLLLEEIDLMGADHVSAYDIAVKLGHSRCITILEPYSLQLRALRVARINSYGYTALMFASIQNDVTTVKLLAPTEGGVVAEDGTTALHAAILHNNYLCMPPLLRYERSIVINDGLTPLELAEKLNRYECIHILRGPVVKGYLPIGLESCLMTEARSGDPERLQAHLDDVCLMSAKGETALMIAAAEGNYRCVKDLLQYEQGMVSPDGWTALMYASMNGHSDCASLLCIAEAKIINIDGQLAYDIALERGHKACARLLSKHEEYLTIAYRVDELLALDRMDDAIKLLKQPCVPSEALVRCIWNTRGGEFMALWGVLRANADLSILAKHITLEMSVDLNDPELTDLVLKREAKCVSINAERNTLEGLLHKAFLLQKFLVIPVICDYAMSAHLHIFVHKRVGKAIAKRTRLMIAAEAGDLSTVEQNLQYLCYQCKGLCTFQRKKENGSLDECNKTVSSITALMLAAANGHKTCIHALLPELGLRDQASGATALILAIWYGNPAIVRLLLPEAGIADSGGVTPLMHASKRNNKRCMQLIEMYLKTRRL</sequence>
<dbReference type="InterPro" id="IPR036770">
    <property type="entry name" value="Ankyrin_rpt-contain_sf"/>
</dbReference>
<dbReference type="InterPro" id="IPR002110">
    <property type="entry name" value="Ankyrin_rpt"/>
</dbReference>
<dbReference type="OrthoDB" id="194358at2759"/>
<dbReference type="VEuPathDB" id="GiardiaDB:QR46_4445"/>